<protein>
    <submittedName>
        <fullName evidence="1">Uncharacterized protein</fullName>
    </submittedName>
</protein>
<keyword evidence="2" id="KW-1185">Reference proteome</keyword>
<comment type="caution">
    <text evidence="1">The sequence shown here is derived from an EMBL/GenBank/DDBJ whole genome shotgun (WGS) entry which is preliminary data.</text>
</comment>
<name>A0AAD6J1B8_DREDA</name>
<proteinExistence type="predicted"/>
<dbReference type="AlphaFoldDB" id="A0AAD6J1B8"/>
<sequence>MADARSQIHARQRDGETMAAMERLEEFKIKLDDRAGKILRLVTALSSGDDLNGSTQDQAVGLDS</sequence>
<organism evidence="1 2">
    <name type="scientific">Drechslerella dactyloides</name>
    <name type="common">Nematode-trapping fungus</name>
    <name type="synonym">Arthrobotrys dactyloides</name>
    <dbReference type="NCBI Taxonomy" id="74499"/>
    <lineage>
        <taxon>Eukaryota</taxon>
        <taxon>Fungi</taxon>
        <taxon>Dikarya</taxon>
        <taxon>Ascomycota</taxon>
        <taxon>Pezizomycotina</taxon>
        <taxon>Orbiliomycetes</taxon>
        <taxon>Orbiliales</taxon>
        <taxon>Orbiliaceae</taxon>
        <taxon>Drechslerella</taxon>
    </lineage>
</organism>
<gene>
    <name evidence="1" type="ORF">Dda_3419</name>
</gene>
<reference evidence="1" key="1">
    <citation type="submission" date="2023-01" db="EMBL/GenBank/DDBJ databases">
        <title>The chitinases involved in constricting ring structure development in the nematode-trapping fungus Drechslerella dactyloides.</title>
        <authorList>
            <person name="Wang R."/>
            <person name="Zhang L."/>
            <person name="Tang P."/>
            <person name="Li S."/>
            <person name="Liang L."/>
        </authorList>
    </citation>
    <scope>NUCLEOTIDE SEQUENCE</scope>
    <source>
        <strain evidence="1">YMF1.00031</strain>
    </source>
</reference>
<dbReference type="EMBL" id="JAQGDS010000003">
    <property type="protein sequence ID" value="KAJ6262608.1"/>
    <property type="molecule type" value="Genomic_DNA"/>
</dbReference>
<evidence type="ECO:0000313" key="2">
    <source>
        <dbReference type="Proteomes" id="UP001221413"/>
    </source>
</evidence>
<dbReference type="Proteomes" id="UP001221413">
    <property type="component" value="Unassembled WGS sequence"/>
</dbReference>
<evidence type="ECO:0000313" key="1">
    <source>
        <dbReference type="EMBL" id="KAJ6262608.1"/>
    </source>
</evidence>
<accession>A0AAD6J1B8</accession>